<keyword evidence="2" id="KW-0472">Membrane</keyword>
<proteinExistence type="predicted"/>
<protein>
    <submittedName>
        <fullName evidence="3">MATE family efflux transporter</fullName>
    </submittedName>
</protein>
<dbReference type="Pfam" id="PF01554">
    <property type="entry name" value="MatE"/>
    <property type="match status" value="1"/>
</dbReference>
<feature type="transmembrane region" description="Helical" evidence="2">
    <location>
        <begin position="104"/>
        <end position="123"/>
    </location>
</feature>
<evidence type="ECO:0000256" key="1">
    <source>
        <dbReference type="ARBA" id="ARBA00022448"/>
    </source>
</evidence>
<dbReference type="PANTHER" id="PTHR43298">
    <property type="entry name" value="MULTIDRUG RESISTANCE PROTEIN NORM-RELATED"/>
    <property type="match status" value="1"/>
</dbReference>
<dbReference type="InterPro" id="IPR050222">
    <property type="entry name" value="MATE_MdtK"/>
</dbReference>
<dbReference type="EMBL" id="QMQB01000004">
    <property type="protein sequence ID" value="RLE15242.1"/>
    <property type="molecule type" value="Genomic_DNA"/>
</dbReference>
<accession>A0A662DM84</accession>
<dbReference type="Proteomes" id="UP000267654">
    <property type="component" value="Unassembled WGS sequence"/>
</dbReference>
<feature type="transmembrane region" description="Helical" evidence="2">
    <location>
        <begin position="203"/>
        <end position="223"/>
    </location>
</feature>
<keyword evidence="1" id="KW-0813">Transport</keyword>
<keyword evidence="2" id="KW-0812">Transmembrane</keyword>
<dbReference type="NCBIfam" id="TIGR00797">
    <property type="entry name" value="matE"/>
    <property type="match status" value="1"/>
</dbReference>
<dbReference type="InterPro" id="IPR002528">
    <property type="entry name" value="MATE_fam"/>
</dbReference>
<feature type="transmembrane region" description="Helical" evidence="2">
    <location>
        <begin position="12"/>
        <end position="31"/>
    </location>
</feature>
<organism evidence="3 4">
    <name type="scientific">Aerophobetes bacterium</name>
    <dbReference type="NCBI Taxonomy" id="2030807"/>
    <lineage>
        <taxon>Bacteria</taxon>
        <taxon>Candidatus Aerophobota</taxon>
    </lineage>
</organism>
<dbReference type="PANTHER" id="PTHR43298:SF2">
    <property type="entry name" value="FMN_FAD EXPORTER YEEO-RELATED"/>
    <property type="match status" value="1"/>
</dbReference>
<feature type="transmembrane region" description="Helical" evidence="2">
    <location>
        <begin position="259"/>
        <end position="280"/>
    </location>
</feature>
<feature type="transmembrane region" description="Helical" evidence="2">
    <location>
        <begin position="37"/>
        <end position="60"/>
    </location>
</feature>
<evidence type="ECO:0000313" key="4">
    <source>
        <dbReference type="Proteomes" id="UP000267654"/>
    </source>
</evidence>
<evidence type="ECO:0000256" key="2">
    <source>
        <dbReference type="SAM" id="Phobius"/>
    </source>
</evidence>
<reference evidence="3 4" key="1">
    <citation type="submission" date="2018-06" db="EMBL/GenBank/DDBJ databases">
        <title>Extensive metabolic versatility and redundancy in microbially diverse, dynamic hydrothermal sediments.</title>
        <authorList>
            <person name="Dombrowski N."/>
            <person name="Teske A."/>
            <person name="Baker B.J."/>
        </authorList>
    </citation>
    <scope>NUCLEOTIDE SEQUENCE [LARGE SCALE GENOMIC DNA]</scope>
    <source>
        <strain evidence="3">B19_G9</strain>
    </source>
</reference>
<dbReference type="GO" id="GO:0042910">
    <property type="term" value="F:xenobiotic transmembrane transporter activity"/>
    <property type="evidence" value="ECO:0007669"/>
    <property type="project" value="InterPro"/>
</dbReference>
<name>A0A662DM84_UNCAE</name>
<evidence type="ECO:0000313" key="3">
    <source>
        <dbReference type="EMBL" id="RLE15242.1"/>
    </source>
</evidence>
<keyword evidence="2" id="KW-1133">Transmembrane helix</keyword>
<gene>
    <name evidence="3" type="ORF">DRI96_00170</name>
</gene>
<dbReference type="AlphaFoldDB" id="A0A662DM84"/>
<dbReference type="GO" id="GO:0015297">
    <property type="term" value="F:antiporter activity"/>
    <property type="evidence" value="ECO:0007669"/>
    <property type="project" value="InterPro"/>
</dbReference>
<feature type="transmembrane region" description="Helical" evidence="2">
    <location>
        <begin position="80"/>
        <end position="98"/>
    </location>
</feature>
<comment type="caution">
    <text evidence="3">The sequence shown here is derived from an EMBL/GenBank/DDBJ whole genome shotgun (WGS) entry which is preliminary data.</text>
</comment>
<feature type="transmembrane region" description="Helical" evidence="2">
    <location>
        <begin position="235"/>
        <end position="253"/>
    </location>
</feature>
<feature type="transmembrane region" description="Helical" evidence="2">
    <location>
        <begin position="162"/>
        <end position="183"/>
    </location>
</feature>
<dbReference type="GO" id="GO:0005886">
    <property type="term" value="C:plasma membrane"/>
    <property type="evidence" value="ECO:0007669"/>
    <property type="project" value="TreeGrafter"/>
</dbReference>
<sequence>GAGDALTPTKVLIFSTGLNIILDPLFIFGIGCFPQMGVAGSAIATVIARSVEMFILLVIFLKGKSHLHIDLKTLKIEPGLIWKIMKIGIFVSITELMWNISSLVLMRIVAFYGTFAIAAYGIGIRLMLAVQMPGFALAQSAATLVGQNLGANKPERAEKSAWLSLGFYEIMMIALTCVIFLFTPQVVAVFNTNPEVIKIGVSYLKFMAATFVFMALSITLAGAMQGAGDSFSPMVIDGITLFAVRIPLVIILANTLELGIIGIWTGIAISNIIEGLCMSFRFSQGKWKYKIIS</sequence>
<feature type="non-terminal residue" evidence="3">
    <location>
        <position position="1"/>
    </location>
</feature>